<gene>
    <name evidence="1" type="ORF">FCALED_LOCUS10348</name>
</gene>
<reference evidence="1" key="1">
    <citation type="submission" date="2021-06" db="EMBL/GenBank/DDBJ databases">
        <authorList>
            <person name="Kallberg Y."/>
            <person name="Tangrot J."/>
            <person name="Rosling A."/>
        </authorList>
    </citation>
    <scope>NUCLEOTIDE SEQUENCE</scope>
    <source>
        <strain evidence="1">UK204</strain>
    </source>
</reference>
<organism evidence="1 2">
    <name type="scientific">Funneliformis caledonium</name>
    <dbReference type="NCBI Taxonomy" id="1117310"/>
    <lineage>
        <taxon>Eukaryota</taxon>
        <taxon>Fungi</taxon>
        <taxon>Fungi incertae sedis</taxon>
        <taxon>Mucoromycota</taxon>
        <taxon>Glomeromycotina</taxon>
        <taxon>Glomeromycetes</taxon>
        <taxon>Glomerales</taxon>
        <taxon>Glomeraceae</taxon>
        <taxon>Funneliformis</taxon>
    </lineage>
</organism>
<dbReference type="EMBL" id="CAJVPQ010003758">
    <property type="protein sequence ID" value="CAG8636628.1"/>
    <property type="molecule type" value="Genomic_DNA"/>
</dbReference>
<name>A0A9N9GYX1_9GLOM</name>
<dbReference type="AlphaFoldDB" id="A0A9N9GYX1"/>
<keyword evidence="2" id="KW-1185">Reference proteome</keyword>
<feature type="non-terminal residue" evidence="1">
    <location>
        <position position="1"/>
    </location>
</feature>
<evidence type="ECO:0000313" key="1">
    <source>
        <dbReference type="EMBL" id="CAG8636628.1"/>
    </source>
</evidence>
<proteinExistence type="predicted"/>
<evidence type="ECO:0000313" key="2">
    <source>
        <dbReference type="Proteomes" id="UP000789570"/>
    </source>
</evidence>
<dbReference type="Proteomes" id="UP000789570">
    <property type="component" value="Unassembled WGS sequence"/>
</dbReference>
<comment type="caution">
    <text evidence="1">The sequence shown here is derived from an EMBL/GenBank/DDBJ whole genome shotgun (WGS) entry which is preliminary data.</text>
</comment>
<protein>
    <submittedName>
        <fullName evidence="1">4511_t:CDS:1</fullName>
    </submittedName>
</protein>
<sequence>MFAEKYIIVELLYNYRTSSNNSKFSSKVHINLHIISGIDSFKKNPSCIKETFNHLDSETDNLSKLPVLVMVYVVEMMVLR</sequence>
<accession>A0A9N9GYX1</accession>